<dbReference type="EMBL" id="JBHUDZ010000012">
    <property type="protein sequence ID" value="MFD1604043.1"/>
    <property type="molecule type" value="Genomic_DNA"/>
</dbReference>
<reference evidence="3" key="1">
    <citation type="journal article" date="2019" name="Int. J. Syst. Evol. Microbiol.">
        <title>The Global Catalogue of Microorganisms (GCM) 10K type strain sequencing project: providing services to taxonomists for standard genome sequencing and annotation.</title>
        <authorList>
            <consortium name="The Broad Institute Genomics Platform"/>
            <consortium name="The Broad Institute Genome Sequencing Center for Infectious Disease"/>
            <person name="Wu L."/>
            <person name="Ma J."/>
        </authorList>
    </citation>
    <scope>NUCLEOTIDE SEQUENCE [LARGE SCALE GENOMIC DNA]</scope>
    <source>
        <strain evidence="3">CCUG 70865</strain>
    </source>
</reference>
<proteinExistence type="predicted"/>
<feature type="transmembrane region" description="Helical" evidence="1">
    <location>
        <begin position="142"/>
        <end position="163"/>
    </location>
</feature>
<organism evidence="2 3">
    <name type="scientific">Flavobacterium artemisiae</name>
    <dbReference type="NCBI Taxonomy" id="2126556"/>
    <lineage>
        <taxon>Bacteria</taxon>
        <taxon>Pseudomonadati</taxon>
        <taxon>Bacteroidota</taxon>
        <taxon>Flavobacteriia</taxon>
        <taxon>Flavobacteriales</taxon>
        <taxon>Flavobacteriaceae</taxon>
        <taxon>Flavobacterium</taxon>
    </lineage>
</organism>
<keyword evidence="3" id="KW-1185">Reference proteome</keyword>
<protein>
    <submittedName>
        <fullName evidence="2">Uncharacterized protein</fullName>
    </submittedName>
</protein>
<dbReference type="RefSeq" id="WP_379814602.1">
    <property type="nucleotide sequence ID" value="NZ_JBHUDZ010000012.1"/>
</dbReference>
<keyword evidence="1" id="KW-1133">Transmembrane helix</keyword>
<keyword evidence="1" id="KW-0812">Transmembrane</keyword>
<comment type="caution">
    <text evidence="2">The sequence shown here is derived from an EMBL/GenBank/DDBJ whole genome shotgun (WGS) entry which is preliminary data.</text>
</comment>
<keyword evidence="1" id="KW-0472">Membrane</keyword>
<evidence type="ECO:0000313" key="3">
    <source>
        <dbReference type="Proteomes" id="UP001597138"/>
    </source>
</evidence>
<name>A0ABW4HEZ4_9FLAO</name>
<accession>A0ABW4HEZ4</accession>
<sequence>MYKLKLIAFALAIFSFVVAIALTGSNLQFYFKNREMFHNTKQYSKEYVLMDSIFHKTVGQKTRRELYYGFSKKFDNYKTTFDLNTPDGSAVIENDITVDAVPDPQNESIFYYYAWVNKQKQIGFIANSYEETINDNWKYLDFLLQLKLNIGLLVFSLIVFYWLKVHYIFKKSKNTAS</sequence>
<evidence type="ECO:0000313" key="2">
    <source>
        <dbReference type="EMBL" id="MFD1604043.1"/>
    </source>
</evidence>
<dbReference type="Proteomes" id="UP001597138">
    <property type="component" value="Unassembled WGS sequence"/>
</dbReference>
<evidence type="ECO:0000256" key="1">
    <source>
        <dbReference type="SAM" id="Phobius"/>
    </source>
</evidence>
<gene>
    <name evidence="2" type="ORF">ACFSC2_14975</name>
</gene>